<evidence type="ECO:0000313" key="2">
    <source>
        <dbReference type="Proteomes" id="UP000218160"/>
    </source>
</evidence>
<name>A0A291B6N9_9GAMM</name>
<protein>
    <recommendedName>
        <fullName evidence="3">Mobile element protein</fullName>
    </recommendedName>
</protein>
<dbReference type="KEGG" id="elux:BTN50_0114"/>
<dbReference type="Proteomes" id="UP000218160">
    <property type="component" value="Chromosome 1"/>
</dbReference>
<proteinExistence type="predicted"/>
<accession>A0A291B6N9</accession>
<evidence type="ECO:0000313" key="1">
    <source>
        <dbReference type="EMBL" id="ATF08658.1"/>
    </source>
</evidence>
<sequence length="37" mass="4087">MSQKNYNAHIDETYAIIKTSRKLTGLSMPNTEQASSG</sequence>
<keyword evidence="2" id="KW-1185">Reference proteome</keyword>
<dbReference type="AlphaFoldDB" id="A0A291B6N9"/>
<reference evidence="2" key="1">
    <citation type="submission" date="2017-04" db="EMBL/GenBank/DDBJ databases">
        <title>Genome evolution of the luminous symbionts of deep sea anglerfish.</title>
        <authorList>
            <person name="Hendry T.A."/>
        </authorList>
    </citation>
    <scope>NUCLEOTIDE SEQUENCE [LARGE SCALE GENOMIC DNA]</scope>
</reference>
<dbReference type="EMBL" id="CP020660">
    <property type="protein sequence ID" value="ATF08658.1"/>
    <property type="molecule type" value="Genomic_DNA"/>
</dbReference>
<evidence type="ECO:0008006" key="3">
    <source>
        <dbReference type="Google" id="ProtNLM"/>
    </source>
</evidence>
<gene>
    <name evidence="1" type="ORF">BTN50_0114</name>
</gene>
<organism evidence="1 2">
    <name type="scientific">Candidatus Enterovibrio altilux</name>
    <dbReference type="NCBI Taxonomy" id="1927128"/>
    <lineage>
        <taxon>Bacteria</taxon>
        <taxon>Pseudomonadati</taxon>
        <taxon>Pseudomonadota</taxon>
        <taxon>Gammaproteobacteria</taxon>
        <taxon>Vibrionales</taxon>
        <taxon>Vibrionaceae</taxon>
        <taxon>Enterovibrio</taxon>
    </lineage>
</organism>